<feature type="region of interest" description="Disordered" evidence="1">
    <location>
        <begin position="1"/>
        <end position="31"/>
    </location>
</feature>
<comment type="caution">
    <text evidence="3">The sequence shown here is derived from an EMBL/GenBank/DDBJ whole genome shotgun (WGS) entry which is preliminary data.</text>
</comment>
<accession>A0AA39X6Q0</accession>
<dbReference type="Pfam" id="PF07985">
    <property type="entry name" value="SRR1"/>
    <property type="match status" value="1"/>
</dbReference>
<evidence type="ECO:0000256" key="1">
    <source>
        <dbReference type="SAM" id="MobiDB-lite"/>
    </source>
</evidence>
<sequence length="354" mass="39028">MTAAPEREWSQVSRKRGHLRHVKTPTSKTNGKAEKELVQVVESLLLGIRPNPNPEYTVGDIQKHHQFVKQSWESSECWKVLKEILVSALSSGFGRPPINKAVCLGPGPYDPSNGSSAARRTAHMQTAAFCSIVDLLESESSGSQKIKRVIQEPAFTQVDKDFCIKLGFDVAETPAAFSMVDESTILFGIHMELRTYHQALSTLPCLFIGGGVEEWESVADYDPEIRPLLSPMSKMAATYDRLTFPDLNYIFSSTTIYWRRGENQSRSSSPVFSVAEDTKELSVGIDSESQTIPHIPPAQDDAPPAPSTTEDMKETNEKSSPTQTSSPIPPTTEEIEEASVVRNGVVSNSLRLES</sequence>
<dbReference type="InterPro" id="IPR012942">
    <property type="entry name" value="SRR1-like"/>
</dbReference>
<dbReference type="AlphaFoldDB" id="A0AA39X6Q0"/>
<dbReference type="PANTHER" id="PTHR42080">
    <property type="entry name" value="SRR1 DOMAIN-CONTAINING PROTEIN"/>
    <property type="match status" value="1"/>
</dbReference>
<evidence type="ECO:0000313" key="4">
    <source>
        <dbReference type="Proteomes" id="UP001174934"/>
    </source>
</evidence>
<protein>
    <recommendedName>
        <fullName evidence="2">SRR1-like domain-containing protein</fullName>
    </recommendedName>
</protein>
<evidence type="ECO:0000259" key="2">
    <source>
        <dbReference type="Pfam" id="PF07985"/>
    </source>
</evidence>
<dbReference type="EMBL" id="JAULSR010000002">
    <property type="protein sequence ID" value="KAK0628314.1"/>
    <property type="molecule type" value="Genomic_DNA"/>
</dbReference>
<organism evidence="3 4">
    <name type="scientific">Bombardia bombarda</name>
    <dbReference type="NCBI Taxonomy" id="252184"/>
    <lineage>
        <taxon>Eukaryota</taxon>
        <taxon>Fungi</taxon>
        <taxon>Dikarya</taxon>
        <taxon>Ascomycota</taxon>
        <taxon>Pezizomycotina</taxon>
        <taxon>Sordariomycetes</taxon>
        <taxon>Sordariomycetidae</taxon>
        <taxon>Sordariales</taxon>
        <taxon>Lasiosphaeriaceae</taxon>
        <taxon>Bombardia</taxon>
    </lineage>
</organism>
<keyword evidence="4" id="KW-1185">Reference proteome</keyword>
<feature type="region of interest" description="Disordered" evidence="1">
    <location>
        <begin position="287"/>
        <end position="340"/>
    </location>
</feature>
<gene>
    <name evidence="3" type="ORF">B0T17DRAFT_614249</name>
</gene>
<dbReference type="Proteomes" id="UP001174934">
    <property type="component" value="Unassembled WGS sequence"/>
</dbReference>
<reference evidence="3" key="1">
    <citation type="submission" date="2023-06" db="EMBL/GenBank/DDBJ databases">
        <title>Genome-scale phylogeny and comparative genomics of the fungal order Sordariales.</title>
        <authorList>
            <consortium name="Lawrence Berkeley National Laboratory"/>
            <person name="Hensen N."/>
            <person name="Bonometti L."/>
            <person name="Westerberg I."/>
            <person name="Brannstrom I.O."/>
            <person name="Guillou S."/>
            <person name="Cros-Aarteil S."/>
            <person name="Calhoun S."/>
            <person name="Haridas S."/>
            <person name="Kuo A."/>
            <person name="Mondo S."/>
            <person name="Pangilinan J."/>
            <person name="Riley R."/>
            <person name="LaButti K."/>
            <person name="Andreopoulos B."/>
            <person name="Lipzen A."/>
            <person name="Chen C."/>
            <person name="Yanf M."/>
            <person name="Daum C."/>
            <person name="Ng V."/>
            <person name="Clum A."/>
            <person name="Steindorff A."/>
            <person name="Ohm R."/>
            <person name="Martin F."/>
            <person name="Silar P."/>
            <person name="Natvig D."/>
            <person name="Lalanne C."/>
            <person name="Gautier V."/>
            <person name="Ament-velasquez S.L."/>
            <person name="Kruys A."/>
            <person name="Hutchinson M.I."/>
            <person name="Powell A.J."/>
            <person name="Barry K."/>
            <person name="Miller A.N."/>
            <person name="Grigoriev I.V."/>
            <person name="Debuchy R."/>
            <person name="Gladieux P."/>
            <person name="Thoren M.H."/>
            <person name="Johannesson H."/>
        </authorList>
    </citation>
    <scope>NUCLEOTIDE SEQUENCE</scope>
    <source>
        <strain evidence="3">SMH3391-2</strain>
    </source>
</reference>
<proteinExistence type="predicted"/>
<feature type="compositionally biased region" description="Basic residues" evidence="1">
    <location>
        <begin position="13"/>
        <end position="23"/>
    </location>
</feature>
<dbReference type="PANTHER" id="PTHR42080:SF1">
    <property type="entry name" value="SRR1-LIKE DOMAIN-CONTAINING PROTEIN"/>
    <property type="match status" value="1"/>
</dbReference>
<evidence type="ECO:0000313" key="3">
    <source>
        <dbReference type="EMBL" id="KAK0628314.1"/>
    </source>
</evidence>
<feature type="domain" description="SRR1-like" evidence="2">
    <location>
        <begin position="94"/>
        <end position="258"/>
    </location>
</feature>
<name>A0AA39X6Q0_9PEZI</name>